<organism evidence="1 2">
    <name type="scientific">Hymenobacter amundsenii</name>
    <dbReference type="NCBI Taxonomy" id="2006685"/>
    <lineage>
        <taxon>Bacteria</taxon>
        <taxon>Pseudomonadati</taxon>
        <taxon>Bacteroidota</taxon>
        <taxon>Cytophagia</taxon>
        <taxon>Cytophagales</taxon>
        <taxon>Hymenobacteraceae</taxon>
        <taxon>Hymenobacter</taxon>
    </lineage>
</organism>
<dbReference type="RefSeq" id="WP_088463149.1">
    <property type="nucleotide sequence ID" value="NZ_NIRR01000003.1"/>
</dbReference>
<dbReference type="AlphaFoldDB" id="A0A246FP65"/>
<evidence type="ECO:0000313" key="2">
    <source>
        <dbReference type="Proteomes" id="UP000197277"/>
    </source>
</evidence>
<evidence type="ECO:0008006" key="3">
    <source>
        <dbReference type="Google" id="ProtNLM"/>
    </source>
</evidence>
<keyword evidence="2" id="KW-1185">Reference proteome</keyword>
<accession>A0A246FP65</accession>
<gene>
    <name evidence="1" type="ORF">CDA63_04005</name>
</gene>
<evidence type="ECO:0000313" key="1">
    <source>
        <dbReference type="EMBL" id="OWP64541.1"/>
    </source>
</evidence>
<proteinExistence type="predicted"/>
<sequence length="141" mass="16257">MLLRLILETPDLLISHDTVNDWLYVSWQGSHNQESARACCRQIQAVFQQYPTSKILNDNSGVLNPNAQLTEWGLRWLQELYALGLRYMAWVYAPNYPGRSPSDALVQYLDKPVVATFDDLATAHDWLQRQRLPSLGPGRWE</sequence>
<reference evidence="1 2" key="1">
    <citation type="submission" date="2017-06" db="EMBL/GenBank/DDBJ databases">
        <title>Hymenobacter amundsenii sp. nov. isolated from regoliths in Antarctica.</title>
        <authorList>
            <person name="Sedlacek I."/>
            <person name="Kralova S."/>
            <person name="Pantucek R."/>
            <person name="Svec P."/>
            <person name="Holochova P."/>
            <person name="Stankova E."/>
            <person name="Vrbovska V."/>
            <person name="Busse H.-J."/>
        </authorList>
    </citation>
    <scope>NUCLEOTIDE SEQUENCE [LARGE SCALE GENOMIC DNA]</scope>
    <source>
        <strain evidence="1 2">CCM 8682</strain>
    </source>
</reference>
<dbReference type="OrthoDB" id="893408at2"/>
<comment type="caution">
    <text evidence="1">The sequence shown here is derived from an EMBL/GenBank/DDBJ whole genome shotgun (WGS) entry which is preliminary data.</text>
</comment>
<protein>
    <recommendedName>
        <fullName evidence="3">STAS/SEC14 domain-containing protein</fullName>
    </recommendedName>
</protein>
<dbReference type="EMBL" id="NIRR01000003">
    <property type="protein sequence ID" value="OWP64541.1"/>
    <property type="molecule type" value="Genomic_DNA"/>
</dbReference>
<name>A0A246FP65_9BACT</name>
<dbReference type="Proteomes" id="UP000197277">
    <property type="component" value="Unassembled WGS sequence"/>
</dbReference>